<feature type="compositionally biased region" description="Basic and acidic residues" evidence="2">
    <location>
        <begin position="330"/>
        <end position="340"/>
    </location>
</feature>
<dbReference type="SUPFAM" id="SSF47113">
    <property type="entry name" value="Histone-fold"/>
    <property type="match status" value="1"/>
</dbReference>
<dbReference type="STRING" id="334426.A0A0R3PNJ8"/>
<feature type="compositionally biased region" description="Acidic residues" evidence="2">
    <location>
        <begin position="190"/>
        <end position="216"/>
    </location>
</feature>
<dbReference type="Proteomes" id="UP000267027">
    <property type="component" value="Unassembled WGS sequence"/>
</dbReference>
<feature type="compositionally biased region" description="Low complexity" evidence="2">
    <location>
        <begin position="256"/>
        <end position="268"/>
    </location>
</feature>
<organism evidence="7">
    <name type="scientific">Angiostrongylus costaricensis</name>
    <name type="common">Nematode worm</name>
    <dbReference type="NCBI Taxonomy" id="334426"/>
    <lineage>
        <taxon>Eukaryota</taxon>
        <taxon>Metazoa</taxon>
        <taxon>Ecdysozoa</taxon>
        <taxon>Nematoda</taxon>
        <taxon>Chromadorea</taxon>
        <taxon>Rhabditida</taxon>
        <taxon>Rhabditina</taxon>
        <taxon>Rhabditomorpha</taxon>
        <taxon>Strongyloidea</taxon>
        <taxon>Metastrongylidae</taxon>
        <taxon>Angiostrongylus</taxon>
    </lineage>
</organism>
<evidence type="ECO:0000256" key="2">
    <source>
        <dbReference type="SAM" id="MobiDB-lite"/>
    </source>
</evidence>
<dbReference type="Pfam" id="PF00188">
    <property type="entry name" value="CAP"/>
    <property type="match status" value="1"/>
</dbReference>
<dbReference type="GO" id="GO:0003677">
    <property type="term" value="F:DNA binding"/>
    <property type="evidence" value="ECO:0007669"/>
    <property type="project" value="InterPro"/>
</dbReference>
<evidence type="ECO:0000313" key="5">
    <source>
        <dbReference type="EMBL" id="VDM58223.1"/>
    </source>
</evidence>
<evidence type="ECO:0000259" key="3">
    <source>
        <dbReference type="Pfam" id="PF00125"/>
    </source>
</evidence>
<dbReference type="Pfam" id="PF00125">
    <property type="entry name" value="Histone"/>
    <property type="match status" value="1"/>
</dbReference>
<dbReference type="PRINTS" id="PR00622">
    <property type="entry name" value="HISTONEH3"/>
</dbReference>
<feature type="compositionally biased region" description="Polar residues" evidence="2">
    <location>
        <begin position="294"/>
        <end position="306"/>
    </location>
</feature>
<dbReference type="AlphaFoldDB" id="A0A0R3PNJ8"/>
<dbReference type="Gene3D" id="1.10.20.10">
    <property type="entry name" value="Histone, subunit A"/>
    <property type="match status" value="1"/>
</dbReference>
<dbReference type="InterPro" id="IPR035940">
    <property type="entry name" value="CAP_sf"/>
</dbReference>
<reference evidence="5 6" key="2">
    <citation type="submission" date="2018-11" db="EMBL/GenBank/DDBJ databases">
        <authorList>
            <consortium name="Pathogen Informatics"/>
        </authorList>
    </citation>
    <scope>NUCLEOTIDE SEQUENCE [LARGE SCALE GENOMIC DNA]</scope>
    <source>
        <strain evidence="5 6">Costa Rica</strain>
    </source>
</reference>
<dbReference type="InterPro" id="IPR000164">
    <property type="entry name" value="Histone_H3/CENP-A"/>
</dbReference>
<dbReference type="EMBL" id="UYYA01003964">
    <property type="protein sequence ID" value="VDM58223.1"/>
    <property type="molecule type" value="Genomic_DNA"/>
</dbReference>
<proteinExistence type="inferred from homology"/>
<dbReference type="InterPro" id="IPR009072">
    <property type="entry name" value="Histone-fold"/>
</dbReference>
<gene>
    <name evidence="5" type="ORF">ACOC_LOCUS6638</name>
</gene>
<dbReference type="GO" id="GO:0000786">
    <property type="term" value="C:nucleosome"/>
    <property type="evidence" value="ECO:0007669"/>
    <property type="project" value="InterPro"/>
</dbReference>
<name>A0A0R3PNJ8_ANGCS</name>
<reference evidence="7" key="1">
    <citation type="submission" date="2017-02" db="UniProtKB">
        <authorList>
            <consortium name="WormBaseParasite"/>
        </authorList>
    </citation>
    <scope>IDENTIFICATION</scope>
</reference>
<dbReference type="InterPro" id="IPR007125">
    <property type="entry name" value="H2A/H2B/H3"/>
</dbReference>
<dbReference type="PANTHER" id="PTHR11426">
    <property type="entry name" value="HISTONE H3"/>
    <property type="match status" value="1"/>
</dbReference>
<dbReference type="GO" id="GO:0046982">
    <property type="term" value="F:protein heterodimerization activity"/>
    <property type="evidence" value="ECO:0007669"/>
    <property type="project" value="InterPro"/>
</dbReference>
<dbReference type="SMART" id="SM00428">
    <property type="entry name" value="H3"/>
    <property type="match status" value="1"/>
</dbReference>
<evidence type="ECO:0000259" key="4">
    <source>
        <dbReference type="Pfam" id="PF00188"/>
    </source>
</evidence>
<evidence type="ECO:0000313" key="7">
    <source>
        <dbReference type="WBParaSite" id="ACOC_0000663701-mRNA-1"/>
    </source>
</evidence>
<sequence>MALCSILQVLLDARGYICDGEYSEYFQDLVKRLHNKFRETRQLPPLSYSCELEKLAIAAVVGCQSMPPERSEAVRFVERNFEGRETLCILIDGAIGYRKCWLRSGQMPRIEWNGQYQRGVLLRQCTSTELLIRKWPFQSLVREMAQDLNIDLRFQPPAVIALQESSAAYVVRLSDSTERDLPSTTTISTPDEEEEEEEEEEKKEEEEKTEEEEEEEKSTSELSTKPQEFAASMDESTTEKDVQTSPFSDSSEMDCPATTTTTATVTTPNEEEEEENRRSNLLLNPRSSFRRIDQPQSSLHRSTGRPTTEEDFAATTNIPTVDEPLPTRSPKKECSSVRSMSKETDMVAENVAALDRNGHFSFSVPFLVLELLNEAFRF</sequence>
<feature type="region of interest" description="Disordered" evidence="2">
    <location>
        <begin position="173"/>
        <end position="340"/>
    </location>
</feature>
<accession>A0A0R3PNJ8</accession>
<dbReference type="InterPro" id="IPR014044">
    <property type="entry name" value="CAP_dom"/>
</dbReference>
<feature type="domain" description="SCP" evidence="4">
    <location>
        <begin position="32"/>
        <end position="66"/>
    </location>
</feature>
<comment type="similarity">
    <text evidence="1">Belongs to the histone H3 family.</text>
</comment>
<dbReference type="WBParaSite" id="ACOC_0000663701-mRNA-1">
    <property type="protein sequence ID" value="ACOC_0000663701-mRNA-1"/>
    <property type="gene ID" value="ACOC_0000663701"/>
</dbReference>
<protein>
    <submittedName>
        <fullName evidence="5 7">Uncharacterized protein</fullName>
    </submittedName>
</protein>
<evidence type="ECO:0000313" key="6">
    <source>
        <dbReference type="Proteomes" id="UP000267027"/>
    </source>
</evidence>
<evidence type="ECO:0000256" key="1">
    <source>
        <dbReference type="ARBA" id="ARBA00010343"/>
    </source>
</evidence>
<dbReference type="SUPFAM" id="SSF55797">
    <property type="entry name" value="PR-1-like"/>
    <property type="match status" value="1"/>
</dbReference>
<dbReference type="GO" id="GO:0030527">
    <property type="term" value="F:structural constituent of chromatin"/>
    <property type="evidence" value="ECO:0007669"/>
    <property type="project" value="InterPro"/>
</dbReference>
<keyword evidence="6" id="KW-1185">Reference proteome</keyword>
<feature type="domain" description="Core Histone H2A/H2B/H3" evidence="3">
    <location>
        <begin position="126"/>
        <end position="176"/>
    </location>
</feature>